<reference evidence="1" key="1">
    <citation type="submission" date="2022-02" db="EMBL/GenBank/DDBJ databases">
        <title>Plant Genome Project.</title>
        <authorList>
            <person name="Zhang R.-G."/>
        </authorList>
    </citation>
    <scope>NUCLEOTIDE SEQUENCE</scope>
    <source>
        <strain evidence="1">AT1</strain>
    </source>
</reference>
<evidence type="ECO:0000313" key="2">
    <source>
        <dbReference type="Proteomes" id="UP001062846"/>
    </source>
</evidence>
<organism evidence="1 2">
    <name type="scientific">Rhododendron molle</name>
    <name type="common">Chinese azalea</name>
    <name type="synonym">Azalea mollis</name>
    <dbReference type="NCBI Taxonomy" id="49168"/>
    <lineage>
        <taxon>Eukaryota</taxon>
        <taxon>Viridiplantae</taxon>
        <taxon>Streptophyta</taxon>
        <taxon>Embryophyta</taxon>
        <taxon>Tracheophyta</taxon>
        <taxon>Spermatophyta</taxon>
        <taxon>Magnoliopsida</taxon>
        <taxon>eudicotyledons</taxon>
        <taxon>Gunneridae</taxon>
        <taxon>Pentapetalae</taxon>
        <taxon>asterids</taxon>
        <taxon>Ericales</taxon>
        <taxon>Ericaceae</taxon>
        <taxon>Ericoideae</taxon>
        <taxon>Rhodoreae</taxon>
        <taxon>Rhododendron</taxon>
    </lineage>
</organism>
<protein>
    <submittedName>
        <fullName evidence="1">Uncharacterized protein</fullName>
    </submittedName>
</protein>
<proteinExistence type="predicted"/>
<keyword evidence="2" id="KW-1185">Reference proteome</keyword>
<dbReference type="Proteomes" id="UP001062846">
    <property type="component" value="Chromosome 4"/>
</dbReference>
<dbReference type="EMBL" id="CM046391">
    <property type="protein sequence ID" value="KAI8558731.1"/>
    <property type="molecule type" value="Genomic_DNA"/>
</dbReference>
<comment type="caution">
    <text evidence="1">The sequence shown here is derived from an EMBL/GenBank/DDBJ whole genome shotgun (WGS) entry which is preliminary data.</text>
</comment>
<name>A0ACC0NZM5_RHOML</name>
<accession>A0ACC0NZM5</accession>
<gene>
    <name evidence="1" type="ORF">RHMOL_Rhmol04G0119900</name>
</gene>
<sequence length="87" mass="10017">MGCWRPPSLLGSSSSPTSRDVVIRQPFFNSHSKPQTEAAMKIARRRSPFIQLGRDGRSGLHPQLTKTTTVTFLQYFFRIFSWFFSFS</sequence>
<evidence type="ECO:0000313" key="1">
    <source>
        <dbReference type="EMBL" id="KAI8558731.1"/>
    </source>
</evidence>